<evidence type="ECO:0000313" key="4">
    <source>
        <dbReference type="Proteomes" id="UP000184188"/>
    </source>
</evidence>
<keyword evidence="4" id="KW-1185">Reference proteome</keyword>
<dbReference type="EMBL" id="KV878338">
    <property type="protein sequence ID" value="OJJ48789.1"/>
    <property type="molecule type" value="Genomic_DNA"/>
</dbReference>
<dbReference type="InterPro" id="IPR036249">
    <property type="entry name" value="Thioredoxin-like_sf"/>
</dbReference>
<dbReference type="Gene3D" id="3.40.30.10">
    <property type="entry name" value="Glutaredoxin"/>
    <property type="match status" value="1"/>
</dbReference>
<dbReference type="STRING" id="1073090.A0A1L9SNF8"/>
<dbReference type="CDD" id="cd02989">
    <property type="entry name" value="Phd_like_TxnDC9"/>
    <property type="match status" value="1"/>
</dbReference>
<feature type="domain" description="Thioredoxin" evidence="2">
    <location>
        <begin position="69"/>
        <end position="141"/>
    </location>
</feature>
<gene>
    <name evidence="3" type="ORF">ASPZODRAFT_1318887</name>
</gene>
<reference evidence="4" key="1">
    <citation type="journal article" date="2017" name="Genome Biol.">
        <title>Comparative genomics reveals high biological diversity and specific adaptations in the industrially and medically important fungal genus Aspergillus.</title>
        <authorList>
            <person name="de Vries R.P."/>
            <person name="Riley R."/>
            <person name="Wiebenga A."/>
            <person name="Aguilar-Osorio G."/>
            <person name="Amillis S."/>
            <person name="Uchima C.A."/>
            <person name="Anderluh G."/>
            <person name="Asadollahi M."/>
            <person name="Askin M."/>
            <person name="Barry K."/>
            <person name="Battaglia E."/>
            <person name="Bayram O."/>
            <person name="Benocci T."/>
            <person name="Braus-Stromeyer S.A."/>
            <person name="Caldana C."/>
            <person name="Canovas D."/>
            <person name="Cerqueira G.C."/>
            <person name="Chen F."/>
            <person name="Chen W."/>
            <person name="Choi C."/>
            <person name="Clum A."/>
            <person name="Dos Santos R.A."/>
            <person name="Damasio A.R."/>
            <person name="Diallinas G."/>
            <person name="Emri T."/>
            <person name="Fekete E."/>
            <person name="Flipphi M."/>
            <person name="Freyberg S."/>
            <person name="Gallo A."/>
            <person name="Gournas C."/>
            <person name="Habgood R."/>
            <person name="Hainaut M."/>
            <person name="Harispe M.L."/>
            <person name="Henrissat B."/>
            <person name="Hilden K.S."/>
            <person name="Hope R."/>
            <person name="Hossain A."/>
            <person name="Karabika E."/>
            <person name="Karaffa L."/>
            <person name="Karanyi Z."/>
            <person name="Krasevec N."/>
            <person name="Kuo A."/>
            <person name="Kusch H."/>
            <person name="LaButti K."/>
            <person name="Lagendijk E.L."/>
            <person name="Lapidus A."/>
            <person name="Levasseur A."/>
            <person name="Lindquist E."/>
            <person name="Lipzen A."/>
            <person name="Logrieco A.F."/>
            <person name="MacCabe A."/>
            <person name="Maekelae M.R."/>
            <person name="Malavazi I."/>
            <person name="Melin P."/>
            <person name="Meyer V."/>
            <person name="Mielnichuk N."/>
            <person name="Miskei M."/>
            <person name="Molnar A.P."/>
            <person name="Mule G."/>
            <person name="Ngan C.Y."/>
            <person name="Orejas M."/>
            <person name="Orosz E."/>
            <person name="Ouedraogo J.P."/>
            <person name="Overkamp K.M."/>
            <person name="Park H.-S."/>
            <person name="Perrone G."/>
            <person name="Piumi F."/>
            <person name="Punt P.J."/>
            <person name="Ram A.F."/>
            <person name="Ramon A."/>
            <person name="Rauscher S."/>
            <person name="Record E."/>
            <person name="Riano-Pachon D.M."/>
            <person name="Robert V."/>
            <person name="Roehrig J."/>
            <person name="Ruller R."/>
            <person name="Salamov A."/>
            <person name="Salih N.S."/>
            <person name="Samson R.A."/>
            <person name="Sandor E."/>
            <person name="Sanguinetti M."/>
            <person name="Schuetze T."/>
            <person name="Sepcic K."/>
            <person name="Shelest E."/>
            <person name="Sherlock G."/>
            <person name="Sophianopoulou V."/>
            <person name="Squina F.M."/>
            <person name="Sun H."/>
            <person name="Susca A."/>
            <person name="Todd R.B."/>
            <person name="Tsang A."/>
            <person name="Unkles S.E."/>
            <person name="van de Wiele N."/>
            <person name="van Rossen-Uffink D."/>
            <person name="Oliveira J.V."/>
            <person name="Vesth T.C."/>
            <person name="Visser J."/>
            <person name="Yu J.-H."/>
            <person name="Zhou M."/>
            <person name="Andersen M.R."/>
            <person name="Archer D.B."/>
            <person name="Baker S.E."/>
            <person name="Benoit I."/>
            <person name="Brakhage A.A."/>
            <person name="Braus G.H."/>
            <person name="Fischer R."/>
            <person name="Frisvad J.C."/>
            <person name="Goldman G.H."/>
            <person name="Houbraken J."/>
            <person name="Oakley B."/>
            <person name="Pocsi I."/>
            <person name="Scazzocchio C."/>
            <person name="Seiboth B."/>
            <person name="vanKuyk P.A."/>
            <person name="Wortman J."/>
            <person name="Dyer P.S."/>
            <person name="Grigoriev I.V."/>
        </authorList>
    </citation>
    <scope>NUCLEOTIDE SEQUENCE [LARGE SCALE GENOMIC DNA]</scope>
    <source>
        <strain evidence="4">CBS 506.65</strain>
    </source>
</reference>
<dbReference type="Pfam" id="PF00085">
    <property type="entry name" value="Thioredoxin"/>
    <property type="match status" value="1"/>
</dbReference>
<dbReference type="Proteomes" id="UP000184188">
    <property type="component" value="Unassembled WGS sequence"/>
</dbReference>
<evidence type="ECO:0000259" key="2">
    <source>
        <dbReference type="Pfam" id="PF00085"/>
    </source>
</evidence>
<feature type="region of interest" description="Disordered" evidence="1">
    <location>
        <begin position="179"/>
        <end position="222"/>
    </location>
</feature>
<protein>
    <recommendedName>
        <fullName evidence="2">Thioredoxin domain-containing protein</fullName>
    </recommendedName>
</protein>
<dbReference type="AlphaFoldDB" id="A0A1L9SNF8"/>
<evidence type="ECO:0000256" key="1">
    <source>
        <dbReference type="SAM" id="MobiDB-lite"/>
    </source>
</evidence>
<dbReference type="PANTHER" id="PTHR21148">
    <property type="entry name" value="THIOREDOXIN DOMAIN-CONTAINING PROTEIN 9"/>
    <property type="match status" value="1"/>
</dbReference>
<dbReference type="RefSeq" id="XP_022583299.1">
    <property type="nucleotide sequence ID" value="XM_022722863.1"/>
</dbReference>
<sequence length="222" mass="24778">MADLDDEALFAELEKEDDSAYRAQRLEQLNAEFASTTSTSTGSKNVTTLESTHYPTLSNDQALLDFTTQTHKCVVHFAHPDFARCTVMDENLRTLATLHHEVRFVRVDVRNTPFVVEKLNVRVLPYLIAFKDGLAVERVVGFEGLGAGTGEKDGGDSFSVKTLERRLLHRGILLKARLDDSHDGGADSDAGESGREDAPRRGLRQGFKKSRNHDDDDDDDWD</sequence>
<accession>A0A1L9SNF8</accession>
<organism evidence="3 4">
    <name type="scientific">Penicilliopsis zonata CBS 506.65</name>
    <dbReference type="NCBI Taxonomy" id="1073090"/>
    <lineage>
        <taxon>Eukaryota</taxon>
        <taxon>Fungi</taxon>
        <taxon>Dikarya</taxon>
        <taxon>Ascomycota</taxon>
        <taxon>Pezizomycotina</taxon>
        <taxon>Eurotiomycetes</taxon>
        <taxon>Eurotiomycetidae</taxon>
        <taxon>Eurotiales</taxon>
        <taxon>Aspergillaceae</taxon>
        <taxon>Penicilliopsis</taxon>
    </lineage>
</organism>
<name>A0A1L9SNF8_9EURO</name>
<dbReference type="GeneID" id="34609328"/>
<evidence type="ECO:0000313" key="3">
    <source>
        <dbReference type="EMBL" id="OJJ48789.1"/>
    </source>
</evidence>
<dbReference type="VEuPathDB" id="FungiDB:ASPZODRAFT_1318887"/>
<dbReference type="OrthoDB" id="10257948at2759"/>
<feature type="compositionally biased region" description="Basic residues" evidence="1">
    <location>
        <begin position="201"/>
        <end position="211"/>
    </location>
</feature>
<dbReference type="InterPro" id="IPR013766">
    <property type="entry name" value="Thioredoxin_domain"/>
</dbReference>
<proteinExistence type="predicted"/>
<dbReference type="SUPFAM" id="SSF52833">
    <property type="entry name" value="Thioredoxin-like"/>
    <property type="match status" value="1"/>
</dbReference>